<reference evidence="2 4" key="3">
    <citation type="submission" date="2019-04" db="EMBL/GenBank/DDBJ databases">
        <title>Microbes associate with the intestines of laboratory mice.</title>
        <authorList>
            <person name="Navarre W."/>
            <person name="Wong E."/>
            <person name="Huang K."/>
            <person name="Tropini C."/>
            <person name="Ng K."/>
            <person name="Yu B."/>
        </authorList>
    </citation>
    <scope>NUCLEOTIDE SEQUENCE [LARGE SCALE GENOMIC DNA]</scope>
    <source>
        <strain evidence="2 4">NM06_A21</strain>
    </source>
</reference>
<evidence type="ECO:0000313" key="2">
    <source>
        <dbReference type="EMBL" id="TGY72230.1"/>
    </source>
</evidence>
<name>A0A1B1SAA2_9BACT</name>
<dbReference type="KEGG" id="pary:A4V02_08300"/>
<dbReference type="AlphaFoldDB" id="A0A1B1SAA2"/>
<evidence type="ECO:0000313" key="3">
    <source>
        <dbReference type="Proteomes" id="UP000186351"/>
    </source>
</evidence>
<proteinExistence type="predicted"/>
<dbReference type="EMBL" id="SRYD01000042">
    <property type="protein sequence ID" value="TGY72230.1"/>
    <property type="molecule type" value="Genomic_DNA"/>
</dbReference>
<dbReference type="GeneID" id="65536859"/>
<organism evidence="1 3">
    <name type="scientific">Muribaculum intestinale</name>
    <dbReference type="NCBI Taxonomy" id="1796646"/>
    <lineage>
        <taxon>Bacteria</taxon>
        <taxon>Pseudomonadati</taxon>
        <taxon>Bacteroidota</taxon>
        <taxon>Bacteroidia</taxon>
        <taxon>Bacteroidales</taxon>
        <taxon>Muribaculaceae</taxon>
        <taxon>Muribaculum</taxon>
    </lineage>
</organism>
<reference evidence="3" key="1">
    <citation type="submission" date="2016-04" db="EMBL/GenBank/DDBJ databases">
        <title>Complete Genome Sequences of Twelve Strains of a Stable Defined Moderately Diverse Mouse Microbiota 2 (sDMDMm2).</title>
        <authorList>
            <person name="Uchimura Y."/>
            <person name="Wyss M."/>
            <person name="Brugiroux S."/>
            <person name="Limenitakis J.P."/>
            <person name="Stecher B."/>
            <person name="McCoy K.D."/>
            <person name="Macpherson A.J."/>
        </authorList>
    </citation>
    <scope>NUCLEOTIDE SEQUENCE [LARGE SCALE GENOMIC DNA]</scope>
    <source>
        <strain evidence="3">YL27</strain>
    </source>
</reference>
<reference evidence="1" key="2">
    <citation type="submission" date="2017-04" db="EMBL/GenBank/DDBJ databases">
        <title>Complete Genome Sequences of Twelve Strains of a Stable Defined Moderately Diverse Mouse Microbiota 2 (sDMDMm2).</title>
        <authorList>
            <person name="Uchimura Y."/>
            <person name="Wyss M."/>
            <person name="Brugiroux S."/>
            <person name="Limenitakis J.P."/>
            <person name="Stecher B."/>
            <person name="McCoy K.D."/>
            <person name="Macpherson A.J."/>
        </authorList>
    </citation>
    <scope>NUCLEOTIDE SEQUENCE</scope>
    <source>
        <strain evidence="1">YL27</strain>
    </source>
</reference>
<dbReference type="Proteomes" id="UP000186351">
    <property type="component" value="Chromosome"/>
</dbReference>
<sequence>MGAIHTSDIIYATLSQHGREIAAYRFSGMTTMTDLLRQIRNAAAGCIGLVNVRLRNSTQGWTLARSLMLAPTAASVQLSLF</sequence>
<dbReference type="STRING" id="1796646.A4V02_08300"/>
<gene>
    <name evidence="1" type="ORF">A4V02_08300</name>
    <name evidence="2" type="ORF">E5333_10485</name>
</gene>
<evidence type="ECO:0000313" key="4">
    <source>
        <dbReference type="Proteomes" id="UP000306630"/>
    </source>
</evidence>
<evidence type="ECO:0000313" key="1">
    <source>
        <dbReference type="EMBL" id="ANU63730.1"/>
    </source>
</evidence>
<accession>A0A1B1SAA2</accession>
<dbReference type="OrthoDB" id="1098784at2"/>
<accession>A0A1Z2XIC3</accession>
<protein>
    <submittedName>
        <fullName evidence="1">Uncharacterized protein</fullName>
    </submittedName>
</protein>
<dbReference type="EMBL" id="CP015402">
    <property type="protein sequence ID" value="ANU63730.1"/>
    <property type="molecule type" value="Genomic_DNA"/>
</dbReference>
<dbReference type="Proteomes" id="UP000306630">
    <property type="component" value="Unassembled WGS sequence"/>
</dbReference>
<dbReference type="RefSeq" id="WP_068961035.1">
    <property type="nucleotide sequence ID" value="NZ_CAJTAP010000014.1"/>
</dbReference>
<keyword evidence="3" id="KW-1185">Reference proteome</keyword>